<reference evidence="1" key="1">
    <citation type="submission" date="2021-01" db="EMBL/GenBank/DDBJ databases">
        <title>Marivirga sp. nov., isolated from intertidal surface sediments.</title>
        <authorList>
            <person name="Zhang M."/>
        </authorList>
    </citation>
    <scope>NUCLEOTIDE SEQUENCE</scope>
    <source>
        <strain evidence="1">SM1354</strain>
    </source>
</reference>
<dbReference type="Proteomes" id="UP000642920">
    <property type="component" value="Unassembled WGS sequence"/>
</dbReference>
<gene>
    <name evidence="1" type="ORF">JKP34_05395</name>
</gene>
<organism evidence="1 2">
    <name type="scientific">Marivirga atlantica</name>
    <dbReference type="NCBI Taxonomy" id="1548457"/>
    <lineage>
        <taxon>Bacteria</taxon>
        <taxon>Pseudomonadati</taxon>
        <taxon>Bacteroidota</taxon>
        <taxon>Cytophagia</taxon>
        <taxon>Cytophagales</taxon>
        <taxon>Marivirgaceae</taxon>
        <taxon>Marivirga</taxon>
    </lineage>
</organism>
<protein>
    <submittedName>
        <fullName evidence="1">Uncharacterized protein</fullName>
    </submittedName>
</protein>
<dbReference type="AlphaFoldDB" id="A0A937DIZ1"/>
<comment type="caution">
    <text evidence="1">The sequence shown here is derived from an EMBL/GenBank/DDBJ whole genome shotgun (WGS) entry which is preliminary data.</text>
</comment>
<sequence length="651" mass="67686">MNFELNLSKCIKVVAVLIALLLPSFGWTQNTVGIGTETPNENAVLHLVSTGNNQGLLIPSMSTTQRTSSTFIDDLTTSDNGLLVFDLTEKQFYYWQDTQWVNLSPQAQFNAGNGISISGNTISNLGDLDSTNEIQDLVLTGNNLSISNNPGATSIDLTPFSGTNTDNQNLTLTSINDERTIDISGGSGVTFSVADNDNDRINEIQDLILDGNALSITNNPNATAIDLSPFVGSNTDNQNLSVTNSGENRTINITGGDGVTFSIADNDNDASNEIQNLSSVLSSGNDAGGASIANLASPSNNNDAATKLYVDNNVFSGNFADLNGIPSGLVDGDDVGLTTITTNTSLTGDGTSGSPLSIANNGVTTARIANGAVTNAKINDVAPSKINAGGATTGQALVWDGSNWGPQTITTSIFNTTNVIPKGNGSTQVASRIFDNGTYLGIGRTSLLTPTSFVDIDMPISGSAYGGFNLNSTSATGRPYLGFWLNGTLSSYIFQDQSNALRFYSGGTAMSIDNAANVGIGVASPSAKLDVVGSTELNGTFATPATAANVTGTINLAKPTRRIVRLTGSAGIPAIISTISPGDDGQEVILLNAGAITIRVNGAANVINPNSVILDNFTVSLSQYSTLHLIYDTNVGAWVEVSRSINDWILN</sequence>
<accession>A0A937DIZ1</accession>
<keyword evidence="2" id="KW-1185">Reference proteome</keyword>
<name>A0A937DIZ1_9BACT</name>
<proteinExistence type="predicted"/>
<dbReference type="RefSeq" id="WP_201918466.1">
    <property type="nucleotide sequence ID" value="NZ_JAERQG010000001.1"/>
</dbReference>
<evidence type="ECO:0000313" key="2">
    <source>
        <dbReference type="Proteomes" id="UP000642920"/>
    </source>
</evidence>
<dbReference type="EMBL" id="JAERQG010000001">
    <property type="protein sequence ID" value="MBL0764676.1"/>
    <property type="molecule type" value="Genomic_DNA"/>
</dbReference>
<evidence type="ECO:0000313" key="1">
    <source>
        <dbReference type="EMBL" id="MBL0764676.1"/>
    </source>
</evidence>